<feature type="compositionally biased region" description="Basic and acidic residues" evidence="6">
    <location>
        <begin position="639"/>
        <end position="670"/>
    </location>
</feature>
<dbReference type="InterPro" id="IPR031792">
    <property type="entry name" value="GAG_BD"/>
</dbReference>
<feature type="coiled-coil region" evidence="5">
    <location>
        <begin position="180"/>
        <end position="228"/>
    </location>
</feature>
<keyword evidence="7" id="KW-0812">Transmembrane</keyword>
<feature type="domain" description="G5" evidence="8">
    <location>
        <begin position="810"/>
        <end position="889"/>
    </location>
</feature>
<dbReference type="AlphaFoldDB" id="A0A4T2GKZ4"/>
<feature type="compositionally biased region" description="Basic and acidic residues" evidence="6">
    <location>
        <begin position="505"/>
        <end position="536"/>
    </location>
</feature>
<name>A0A4T2GKZ4_STRSU</name>
<feature type="compositionally biased region" description="Basic and acidic residues" evidence="6">
    <location>
        <begin position="401"/>
        <end position="417"/>
    </location>
</feature>
<dbReference type="InterPro" id="IPR038349">
    <property type="entry name" value="GAG_BD_sf"/>
</dbReference>
<feature type="compositionally biased region" description="Basic and acidic residues" evidence="6">
    <location>
        <begin position="349"/>
        <end position="392"/>
    </location>
</feature>
<dbReference type="InterPro" id="IPR005877">
    <property type="entry name" value="YSIRK_signal_dom"/>
</dbReference>
<dbReference type="Gene3D" id="1.20.140.130">
    <property type="match status" value="2"/>
</dbReference>
<dbReference type="Pfam" id="PF07501">
    <property type="entry name" value="G5"/>
    <property type="match status" value="1"/>
</dbReference>
<gene>
    <name evidence="9" type="ORF">FAJ35_10780</name>
</gene>
<feature type="region of interest" description="Disordered" evidence="6">
    <location>
        <begin position="349"/>
        <end position="814"/>
    </location>
</feature>
<evidence type="ECO:0000313" key="9">
    <source>
        <dbReference type="EMBL" id="TIH99502.1"/>
    </source>
</evidence>
<dbReference type="Gene3D" id="2.20.230.10">
    <property type="entry name" value="Resuscitation-promoting factor rpfb"/>
    <property type="match status" value="1"/>
</dbReference>
<accession>A0A4T2GKZ4</accession>
<dbReference type="NCBIfam" id="TIGR01168">
    <property type="entry name" value="YSIRK_signal"/>
    <property type="match status" value="1"/>
</dbReference>
<keyword evidence="7" id="KW-0472">Membrane</keyword>
<evidence type="ECO:0000256" key="5">
    <source>
        <dbReference type="SAM" id="Coils"/>
    </source>
</evidence>
<feature type="transmembrane region" description="Helical" evidence="7">
    <location>
        <begin position="930"/>
        <end position="949"/>
    </location>
</feature>
<keyword evidence="3" id="KW-0732">Signal</keyword>
<feature type="compositionally biased region" description="Basic and acidic residues" evidence="6">
    <location>
        <begin position="744"/>
        <end position="793"/>
    </location>
</feature>
<evidence type="ECO:0000256" key="3">
    <source>
        <dbReference type="ARBA" id="ARBA00022729"/>
    </source>
</evidence>
<sequence length="957" mass="105681">MVEMETANKKFRYSIRKFKVGVGSVLLATCLLGAGVSTPIAFAMADPSPATEDTEVKKTPFQHLKELVEELKMDLEELKEYPEYDRSQYPLQKELWDSNLSFGKGQMDLVSSLQENASNIPKIAEDLADFRNHITLERLTRQVAQYRTKYPDNQEIENEYKVHLEQRYDANYASQIGGNLKNYTQEAEQALEKIKEIAKEIESKRTLVQKLKELIQKIEMDLEELEKFPKYDVSDYPMQSSLWSQLLGIGKSDMEHALTLKDDSPKILEFSDKLADFKNYITWERLTREVNQYRKKHPNNEEIEEEYKRHLEQTEDSTYATQEGSVLKISTNNAVQVLEKIKEIVKKLESKEEPAPAPKAEEDAPKTEEKAPETKEETPKTDTEAPKDEKEVPGPTPIPDTPKEEEGPKPMEPEADKPTPPASDAEPTPTPKEEEIPAPMPEAPAPKDDASKAEEETPKVEEETQAPKTEEKAPESKEDTPVPTPEAEAPKAEEEIPTPMPEAPAPKEEDTPAPKVEEETQEPKTEEKAPETKEETPTPAPDAAPAPKAEDEVPVPTPEAEAPKTEEDAPTPAPAPKTEEDTPTPAPDAAPAPKAEEEVPAPMPEAPAPKEEEVPVPTPEAEAPKAEEEIPTPMPEAPAPKEEDTPAPKVEEETQEPKTEEKTPETKEDTPVLTPDAAPAPTPKEEAPKTEEDAPTPAPAPKTEEDTPTPAPETPKVEEETEAPAPKAEEDTPTPAPETPMDQPKMEEPKTDKVESDKQMPEAKQPEMEQPKAEDMPKEENPKAEQPKAEDSAPKTAVPEVAPKTAEKPKLDFTTKERKVEEALPIKEEIRYDASLALGKSYLLQEGKAGKKVSVYQDVIVDGKVVATNLLSETVVEGQNRILVKGSLEMKKEEVKTTPSVQSNPTMSQKGAPSANKATLPATGEQRNNLTLVGLGLAGISLAVVATAINKKSKDQI</sequence>
<evidence type="ECO:0000256" key="1">
    <source>
        <dbReference type="ARBA" id="ARBA00022512"/>
    </source>
</evidence>
<organism evidence="9 10">
    <name type="scientific">Streptococcus suis</name>
    <dbReference type="NCBI Taxonomy" id="1307"/>
    <lineage>
        <taxon>Bacteria</taxon>
        <taxon>Bacillati</taxon>
        <taxon>Bacillota</taxon>
        <taxon>Bacilli</taxon>
        <taxon>Lactobacillales</taxon>
        <taxon>Streptococcaceae</taxon>
        <taxon>Streptococcus</taxon>
    </lineage>
</organism>
<dbReference type="PROSITE" id="PS51109">
    <property type="entry name" value="G5"/>
    <property type="match status" value="1"/>
</dbReference>
<dbReference type="PRINTS" id="PR01217">
    <property type="entry name" value="PRICHEXTENSN"/>
</dbReference>
<evidence type="ECO:0000313" key="10">
    <source>
        <dbReference type="Proteomes" id="UP000309259"/>
    </source>
</evidence>
<dbReference type="Pfam" id="PF04650">
    <property type="entry name" value="YSIRK_signal"/>
    <property type="match status" value="1"/>
</dbReference>
<dbReference type="SMART" id="SM01208">
    <property type="entry name" value="G5"/>
    <property type="match status" value="1"/>
</dbReference>
<keyword evidence="2" id="KW-0964">Secreted</keyword>
<evidence type="ECO:0000256" key="6">
    <source>
        <dbReference type="SAM" id="MobiDB-lite"/>
    </source>
</evidence>
<dbReference type="Proteomes" id="UP000309259">
    <property type="component" value="Unassembled WGS sequence"/>
</dbReference>
<comment type="caution">
    <text evidence="9">The sequence shown here is derived from an EMBL/GenBank/DDBJ whole genome shotgun (WGS) entry which is preliminary data.</text>
</comment>
<feature type="compositionally biased region" description="Polar residues" evidence="6">
    <location>
        <begin position="897"/>
        <end position="911"/>
    </location>
</feature>
<protein>
    <submittedName>
        <fullName evidence="9">YSIRK-type signal peptide-containing protein</fullName>
    </submittedName>
</protein>
<feature type="compositionally biased region" description="Basic and acidic residues" evidence="6">
    <location>
        <begin position="683"/>
        <end position="692"/>
    </location>
</feature>
<evidence type="ECO:0000259" key="8">
    <source>
        <dbReference type="PROSITE" id="PS51109"/>
    </source>
</evidence>
<dbReference type="Pfam" id="PF16828">
    <property type="entry name" value="GAGBD"/>
    <property type="match status" value="2"/>
</dbReference>
<dbReference type="InterPro" id="IPR011098">
    <property type="entry name" value="G5_dom"/>
</dbReference>
<feature type="compositionally biased region" description="Basic and acidic residues" evidence="6">
    <location>
        <begin position="445"/>
        <end position="462"/>
    </location>
</feature>
<keyword evidence="4" id="KW-0572">Peptidoglycan-anchor</keyword>
<keyword evidence="1" id="KW-0134">Cell wall</keyword>
<feature type="region of interest" description="Disordered" evidence="6">
    <location>
        <begin position="894"/>
        <end position="923"/>
    </location>
</feature>
<feature type="compositionally biased region" description="Basic and acidic residues" evidence="6">
    <location>
        <begin position="468"/>
        <end position="480"/>
    </location>
</feature>
<feature type="compositionally biased region" description="Basic and acidic residues" evidence="6">
    <location>
        <begin position="805"/>
        <end position="814"/>
    </location>
</feature>
<dbReference type="Pfam" id="PF00746">
    <property type="entry name" value="Gram_pos_anchor"/>
    <property type="match status" value="1"/>
</dbReference>
<reference evidence="9 10" key="1">
    <citation type="submission" date="2019-04" db="EMBL/GenBank/DDBJ databases">
        <title>Genome analysis of Streptococcus suis strain WUSS327.</title>
        <authorList>
            <person name="Chen H."/>
            <person name="Gao X."/>
            <person name="Wu Z."/>
        </authorList>
    </citation>
    <scope>NUCLEOTIDE SEQUENCE [LARGE SCALE GENOMIC DNA]</scope>
    <source>
        <strain evidence="9 10">WUSS327</strain>
    </source>
</reference>
<evidence type="ECO:0000256" key="7">
    <source>
        <dbReference type="SAM" id="Phobius"/>
    </source>
</evidence>
<evidence type="ECO:0000256" key="4">
    <source>
        <dbReference type="ARBA" id="ARBA00023088"/>
    </source>
</evidence>
<dbReference type="InterPro" id="IPR019931">
    <property type="entry name" value="LPXTG_anchor"/>
</dbReference>
<keyword evidence="5" id="KW-0175">Coiled coil</keyword>
<keyword evidence="7" id="KW-1133">Transmembrane helix</keyword>
<proteinExistence type="predicted"/>
<dbReference type="EMBL" id="SSXL01000052">
    <property type="protein sequence ID" value="TIH99502.1"/>
    <property type="molecule type" value="Genomic_DNA"/>
</dbReference>
<evidence type="ECO:0000256" key="2">
    <source>
        <dbReference type="ARBA" id="ARBA00022525"/>
    </source>
</evidence>